<dbReference type="Proteomes" id="UP000323708">
    <property type="component" value="Unassembled WGS sequence"/>
</dbReference>
<dbReference type="RefSeq" id="WP_149611911.1">
    <property type="nucleotide sequence ID" value="NZ_VTUX01000006.1"/>
</dbReference>
<dbReference type="EMBL" id="VTUX01000006">
    <property type="protein sequence ID" value="KAA1190011.1"/>
    <property type="molecule type" value="Genomic_DNA"/>
</dbReference>
<gene>
    <name evidence="1" type="ORF">F0M18_13145</name>
</gene>
<dbReference type="InterPro" id="IPR005358">
    <property type="entry name" value="Puta_zinc/iron-chelating_dom"/>
</dbReference>
<accession>A0A5B0WUY6</accession>
<protein>
    <submittedName>
        <fullName evidence="1">YkgJ family cysteine cluster protein</fullName>
    </submittedName>
</protein>
<dbReference type="PANTHER" id="PTHR36931">
    <property type="entry name" value="UPF0153 PROTEIN YEIW"/>
    <property type="match status" value="1"/>
</dbReference>
<dbReference type="InterPro" id="IPR052572">
    <property type="entry name" value="UPF0153_domain"/>
</dbReference>
<dbReference type="Pfam" id="PF03692">
    <property type="entry name" value="CxxCxxCC"/>
    <property type="match status" value="1"/>
</dbReference>
<sequence length="90" mass="9573">MQCRTGCGACCIAPSIAQPFHGMPAGKPAGVACVHLTTEMSCLLFGDPRRPRLCDAFQAEPAVCGESREQALVMIGELERRSAPDGMMHP</sequence>
<evidence type="ECO:0000313" key="1">
    <source>
        <dbReference type="EMBL" id="KAA1190011.1"/>
    </source>
</evidence>
<proteinExistence type="predicted"/>
<name>A0A5B0WUY6_9GAMM</name>
<organism evidence="1 2">
    <name type="scientific">Pseudohalioglobus sediminis</name>
    <dbReference type="NCBI Taxonomy" id="2606449"/>
    <lineage>
        <taxon>Bacteria</taxon>
        <taxon>Pseudomonadati</taxon>
        <taxon>Pseudomonadota</taxon>
        <taxon>Gammaproteobacteria</taxon>
        <taxon>Cellvibrionales</taxon>
        <taxon>Halieaceae</taxon>
        <taxon>Pseudohalioglobus</taxon>
    </lineage>
</organism>
<comment type="caution">
    <text evidence="1">The sequence shown here is derived from an EMBL/GenBank/DDBJ whole genome shotgun (WGS) entry which is preliminary data.</text>
</comment>
<dbReference type="AlphaFoldDB" id="A0A5B0WUY6"/>
<reference evidence="1 2" key="1">
    <citation type="submission" date="2019-09" db="EMBL/GenBank/DDBJ databases">
        <authorList>
            <person name="Chen X.-Y."/>
        </authorList>
    </citation>
    <scope>NUCLEOTIDE SEQUENCE [LARGE SCALE GENOMIC DNA]</scope>
    <source>
        <strain evidence="1 2">NY5</strain>
    </source>
</reference>
<dbReference type="PANTHER" id="PTHR36931:SF1">
    <property type="entry name" value="UPF0153 PROTEIN YEIW"/>
    <property type="match status" value="1"/>
</dbReference>
<evidence type="ECO:0000313" key="2">
    <source>
        <dbReference type="Proteomes" id="UP000323708"/>
    </source>
</evidence>
<keyword evidence="2" id="KW-1185">Reference proteome</keyword>